<gene>
    <name evidence="1" type="ORF">LWI29_023727</name>
</gene>
<reference evidence="1" key="1">
    <citation type="journal article" date="2022" name="Plant J.">
        <title>Strategies of tolerance reflected in two North American maple genomes.</title>
        <authorList>
            <person name="McEvoy S.L."/>
            <person name="Sezen U.U."/>
            <person name="Trouern-Trend A."/>
            <person name="McMahon S.M."/>
            <person name="Schaberg P.G."/>
            <person name="Yang J."/>
            <person name="Wegrzyn J.L."/>
            <person name="Swenson N.G."/>
        </authorList>
    </citation>
    <scope>NUCLEOTIDE SEQUENCE</scope>
    <source>
        <strain evidence="1">NS2018</strain>
    </source>
</reference>
<dbReference type="Proteomes" id="UP001168877">
    <property type="component" value="Unassembled WGS sequence"/>
</dbReference>
<name>A0AA39RMP8_ACESA</name>
<sequence length="96" mass="11125">MFFVTALRRADSKRPRGGCSRVWRAALHSLFKGNFWADHQLSTTCSFFSLFRPSLSLSIFARRSFSGEYLGHRRNFSSPSLHAEFALAYAFRDLWL</sequence>
<accession>A0AA39RMP8</accession>
<evidence type="ECO:0000313" key="1">
    <source>
        <dbReference type="EMBL" id="KAK0576815.1"/>
    </source>
</evidence>
<dbReference type="AlphaFoldDB" id="A0AA39RMP8"/>
<evidence type="ECO:0000313" key="2">
    <source>
        <dbReference type="Proteomes" id="UP001168877"/>
    </source>
</evidence>
<comment type="caution">
    <text evidence="1">The sequence shown here is derived from an EMBL/GenBank/DDBJ whole genome shotgun (WGS) entry which is preliminary data.</text>
</comment>
<protein>
    <submittedName>
        <fullName evidence="1">Uncharacterized protein</fullName>
    </submittedName>
</protein>
<dbReference type="EMBL" id="JAUESC010000386">
    <property type="protein sequence ID" value="KAK0576815.1"/>
    <property type="molecule type" value="Genomic_DNA"/>
</dbReference>
<keyword evidence="2" id="KW-1185">Reference proteome</keyword>
<organism evidence="1 2">
    <name type="scientific">Acer saccharum</name>
    <name type="common">Sugar maple</name>
    <dbReference type="NCBI Taxonomy" id="4024"/>
    <lineage>
        <taxon>Eukaryota</taxon>
        <taxon>Viridiplantae</taxon>
        <taxon>Streptophyta</taxon>
        <taxon>Embryophyta</taxon>
        <taxon>Tracheophyta</taxon>
        <taxon>Spermatophyta</taxon>
        <taxon>Magnoliopsida</taxon>
        <taxon>eudicotyledons</taxon>
        <taxon>Gunneridae</taxon>
        <taxon>Pentapetalae</taxon>
        <taxon>rosids</taxon>
        <taxon>malvids</taxon>
        <taxon>Sapindales</taxon>
        <taxon>Sapindaceae</taxon>
        <taxon>Hippocastanoideae</taxon>
        <taxon>Acereae</taxon>
        <taxon>Acer</taxon>
    </lineage>
</organism>
<proteinExistence type="predicted"/>
<reference evidence="1" key="2">
    <citation type="submission" date="2023-06" db="EMBL/GenBank/DDBJ databases">
        <authorList>
            <person name="Swenson N.G."/>
            <person name="Wegrzyn J.L."/>
            <person name="Mcevoy S.L."/>
        </authorList>
    </citation>
    <scope>NUCLEOTIDE SEQUENCE</scope>
    <source>
        <strain evidence="1">NS2018</strain>
        <tissue evidence="1">Leaf</tissue>
    </source>
</reference>